<name>S8D4L1_9LAMI</name>
<sequence>MVALPQSEVSNNKIHHHIGGVEQQNPSPQSVMVAPPQSKSEASYNTNPSPQSESEVLSNMTCLFLRMVLFNSSLVSVTRGLGVAHRCYVLS</sequence>
<dbReference type="EMBL" id="AUSU01010043">
    <property type="protein sequence ID" value="EPS57608.1"/>
    <property type="molecule type" value="Genomic_DNA"/>
</dbReference>
<feature type="region of interest" description="Disordered" evidence="1">
    <location>
        <begin position="1"/>
        <end position="54"/>
    </location>
</feature>
<protein>
    <submittedName>
        <fullName evidence="2">Uncharacterized protein</fullName>
    </submittedName>
</protein>
<evidence type="ECO:0000256" key="1">
    <source>
        <dbReference type="SAM" id="MobiDB-lite"/>
    </source>
</evidence>
<dbReference type="AlphaFoldDB" id="S8D4L1"/>
<accession>S8D4L1</accession>
<dbReference type="Proteomes" id="UP000015453">
    <property type="component" value="Unassembled WGS sequence"/>
</dbReference>
<gene>
    <name evidence="2" type="ORF">M569_17209</name>
</gene>
<comment type="caution">
    <text evidence="2">The sequence shown here is derived from an EMBL/GenBank/DDBJ whole genome shotgun (WGS) entry which is preliminary data.</text>
</comment>
<feature type="compositionally biased region" description="Polar residues" evidence="1">
    <location>
        <begin position="37"/>
        <end position="54"/>
    </location>
</feature>
<proteinExistence type="predicted"/>
<keyword evidence="3" id="KW-1185">Reference proteome</keyword>
<organism evidence="2 3">
    <name type="scientific">Genlisea aurea</name>
    <dbReference type="NCBI Taxonomy" id="192259"/>
    <lineage>
        <taxon>Eukaryota</taxon>
        <taxon>Viridiplantae</taxon>
        <taxon>Streptophyta</taxon>
        <taxon>Embryophyta</taxon>
        <taxon>Tracheophyta</taxon>
        <taxon>Spermatophyta</taxon>
        <taxon>Magnoliopsida</taxon>
        <taxon>eudicotyledons</taxon>
        <taxon>Gunneridae</taxon>
        <taxon>Pentapetalae</taxon>
        <taxon>asterids</taxon>
        <taxon>lamiids</taxon>
        <taxon>Lamiales</taxon>
        <taxon>Lentibulariaceae</taxon>
        <taxon>Genlisea</taxon>
    </lineage>
</organism>
<evidence type="ECO:0000313" key="2">
    <source>
        <dbReference type="EMBL" id="EPS57608.1"/>
    </source>
</evidence>
<reference evidence="2 3" key="1">
    <citation type="journal article" date="2013" name="BMC Genomics">
        <title>The miniature genome of a carnivorous plant Genlisea aurea contains a low number of genes and short non-coding sequences.</title>
        <authorList>
            <person name="Leushkin E.V."/>
            <person name="Sutormin R.A."/>
            <person name="Nabieva E.R."/>
            <person name="Penin A.A."/>
            <person name="Kondrashov A.S."/>
            <person name="Logacheva M.D."/>
        </authorList>
    </citation>
    <scope>NUCLEOTIDE SEQUENCE [LARGE SCALE GENOMIC DNA]</scope>
</reference>
<evidence type="ECO:0000313" key="3">
    <source>
        <dbReference type="Proteomes" id="UP000015453"/>
    </source>
</evidence>